<evidence type="ECO:0000256" key="1">
    <source>
        <dbReference type="ARBA" id="ARBA00022679"/>
    </source>
</evidence>
<dbReference type="InterPro" id="IPR000182">
    <property type="entry name" value="GNAT_dom"/>
</dbReference>
<dbReference type="PROSITE" id="PS51186">
    <property type="entry name" value="GNAT"/>
    <property type="match status" value="1"/>
</dbReference>
<proteinExistence type="predicted"/>
<dbReference type="PANTHER" id="PTHR43877:SF2">
    <property type="entry name" value="AMINOALKYLPHOSPHONATE N-ACETYLTRANSFERASE-RELATED"/>
    <property type="match status" value="1"/>
</dbReference>
<dbReference type="InterPro" id="IPR050832">
    <property type="entry name" value="Bact_Acetyltransf"/>
</dbReference>
<dbReference type="AlphaFoldDB" id="A0A239D4E6"/>
<dbReference type="Proteomes" id="UP000198280">
    <property type="component" value="Unassembled WGS sequence"/>
</dbReference>
<reference evidence="4 5" key="1">
    <citation type="submission" date="2017-06" db="EMBL/GenBank/DDBJ databases">
        <authorList>
            <person name="Kim H.J."/>
            <person name="Triplett B.A."/>
        </authorList>
    </citation>
    <scope>NUCLEOTIDE SEQUENCE [LARGE SCALE GENOMIC DNA]</scope>
    <source>
        <strain evidence="4 5">CGMCC 4.1858</strain>
    </source>
</reference>
<evidence type="ECO:0000256" key="2">
    <source>
        <dbReference type="ARBA" id="ARBA00023315"/>
    </source>
</evidence>
<evidence type="ECO:0000313" key="4">
    <source>
        <dbReference type="EMBL" id="SNS27210.1"/>
    </source>
</evidence>
<keyword evidence="5" id="KW-1185">Reference proteome</keyword>
<dbReference type="Pfam" id="PF00583">
    <property type="entry name" value="Acetyltransf_1"/>
    <property type="match status" value="1"/>
</dbReference>
<feature type="domain" description="N-acetyltransferase" evidence="3">
    <location>
        <begin position="9"/>
        <end position="168"/>
    </location>
</feature>
<sequence length="169" mass="18159">MPSTPGPTAVTRPARPADLPHLLRWERDYIRTVEPAAEAAWTEAIDRNLAMWVECLDRTLILEAGGEPGGSMMWMPTHAADSTGGTSGTDGTDGTATLIGIHVVPALRRRGFGRLLLDAFAAQARAAGHATLALGVHRANPALRLYEDAGYRHTGEHGDYLLMERPATP</sequence>
<keyword evidence="1 4" id="KW-0808">Transferase</keyword>
<name>A0A239D4E6_9ACTN</name>
<dbReference type="SUPFAM" id="SSF55729">
    <property type="entry name" value="Acyl-CoA N-acyltransferases (Nat)"/>
    <property type="match status" value="1"/>
</dbReference>
<dbReference type="EMBL" id="FZOF01000004">
    <property type="protein sequence ID" value="SNS27210.1"/>
    <property type="molecule type" value="Genomic_DNA"/>
</dbReference>
<protein>
    <submittedName>
        <fullName evidence="4">Acetyltransferase (GNAT) family protein</fullName>
    </submittedName>
</protein>
<gene>
    <name evidence="4" type="ORF">SAMN05216252_104383</name>
</gene>
<evidence type="ECO:0000259" key="3">
    <source>
        <dbReference type="PROSITE" id="PS51186"/>
    </source>
</evidence>
<accession>A0A239D4E6</accession>
<dbReference type="OrthoDB" id="9805924at2"/>
<dbReference type="GO" id="GO:0016747">
    <property type="term" value="F:acyltransferase activity, transferring groups other than amino-acyl groups"/>
    <property type="evidence" value="ECO:0007669"/>
    <property type="project" value="InterPro"/>
</dbReference>
<keyword evidence="2" id="KW-0012">Acyltransferase</keyword>
<organism evidence="4 5">
    <name type="scientific">Actinacidiphila glaucinigra</name>
    <dbReference type="NCBI Taxonomy" id="235986"/>
    <lineage>
        <taxon>Bacteria</taxon>
        <taxon>Bacillati</taxon>
        <taxon>Actinomycetota</taxon>
        <taxon>Actinomycetes</taxon>
        <taxon>Kitasatosporales</taxon>
        <taxon>Streptomycetaceae</taxon>
        <taxon>Actinacidiphila</taxon>
    </lineage>
</organism>
<dbReference type="RefSeq" id="WP_089223467.1">
    <property type="nucleotide sequence ID" value="NZ_FZOF01000004.1"/>
</dbReference>
<dbReference type="InterPro" id="IPR016181">
    <property type="entry name" value="Acyl_CoA_acyltransferase"/>
</dbReference>
<dbReference type="PANTHER" id="PTHR43877">
    <property type="entry name" value="AMINOALKYLPHOSPHONATE N-ACETYLTRANSFERASE-RELATED-RELATED"/>
    <property type="match status" value="1"/>
</dbReference>
<dbReference type="Gene3D" id="3.40.630.30">
    <property type="match status" value="1"/>
</dbReference>
<evidence type="ECO:0000313" key="5">
    <source>
        <dbReference type="Proteomes" id="UP000198280"/>
    </source>
</evidence>